<dbReference type="Pfam" id="PF00206">
    <property type="entry name" value="Lyase_1"/>
    <property type="match status" value="1"/>
</dbReference>
<dbReference type="Gene3D" id="1.20.200.10">
    <property type="entry name" value="Fumarase/aspartase (Central domain)"/>
    <property type="match status" value="1"/>
</dbReference>
<evidence type="ECO:0000256" key="10">
    <source>
        <dbReference type="ARBA" id="ARBA00049115"/>
    </source>
</evidence>
<dbReference type="InterPro" id="IPR022761">
    <property type="entry name" value="Fumarate_lyase_N"/>
</dbReference>
<comment type="similarity">
    <text evidence="3">Belongs to the lyase 1 family. Adenylosuccinate lyase subfamily.</text>
</comment>
<dbReference type="GO" id="GO:0004018">
    <property type="term" value="F:N6-(1,2-dicarboxyethyl)AMP AMP-lyase (fumarate-forming) activity"/>
    <property type="evidence" value="ECO:0007669"/>
    <property type="project" value="InterPro"/>
</dbReference>
<sequence>MIGPNAKYIHMGMTSQDLLDTCNAIQISQSIRVIQKDLESLISILKDKAIEHKNTICVGRSHGIHAEPTTFGLKLLGHYSAFKRCLELLLNAVDNICRIKCSGAVGTYSVIDPKIEEYLADEIGIWPEDVSTQVIPRDRHALLMSYLGIIGGCIENLAVEIRHLQRTEVGEVIEQFTKGQKGSSAMPHKKNPILTENLTGLARLIKSAVAPSLDNIALWHERDISHSSVERVMLPDTFSYVSFALQRLAKVIEHMAVNKDKMLENLDATKGLVYSQQVLLHLINKQGLTREDAYEKVQKCAHYDGPFSSQFQMRLLHDNVLSMEEVKEIFNVDFYTKHVDYIYSKSF</sequence>
<name>A0A382EEW5_9ZZZZ</name>
<dbReference type="PRINTS" id="PR00149">
    <property type="entry name" value="FUMRATELYASE"/>
</dbReference>
<proteinExistence type="inferred from homology"/>
<evidence type="ECO:0000256" key="5">
    <source>
        <dbReference type="ARBA" id="ARBA00017058"/>
    </source>
</evidence>
<evidence type="ECO:0000259" key="11">
    <source>
        <dbReference type="SMART" id="SM00998"/>
    </source>
</evidence>
<evidence type="ECO:0000256" key="6">
    <source>
        <dbReference type="ARBA" id="ARBA00022755"/>
    </source>
</evidence>
<keyword evidence="6" id="KW-0658">Purine biosynthesis</keyword>
<evidence type="ECO:0000256" key="8">
    <source>
        <dbReference type="ARBA" id="ARBA00024477"/>
    </source>
</evidence>
<dbReference type="Pfam" id="PF10397">
    <property type="entry name" value="ADSL_C"/>
    <property type="match status" value="1"/>
</dbReference>
<dbReference type="Gene3D" id="1.10.40.30">
    <property type="entry name" value="Fumarase/aspartase (C-terminal domain)"/>
    <property type="match status" value="1"/>
</dbReference>
<dbReference type="SUPFAM" id="SSF48557">
    <property type="entry name" value="L-aspartase-like"/>
    <property type="match status" value="1"/>
</dbReference>
<dbReference type="GO" id="GO:0005829">
    <property type="term" value="C:cytosol"/>
    <property type="evidence" value="ECO:0007669"/>
    <property type="project" value="TreeGrafter"/>
</dbReference>
<comment type="catalytic activity">
    <reaction evidence="10">
        <text>N(6)-(1,2-dicarboxyethyl)-AMP = fumarate + AMP</text>
        <dbReference type="Rhea" id="RHEA:16853"/>
        <dbReference type="ChEBI" id="CHEBI:29806"/>
        <dbReference type="ChEBI" id="CHEBI:57567"/>
        <dbReference type="ChEBI" id="CHEBI:456215"/>
        <dbReference type="EC" id="4.3.2.2"/>
    </reaction>
    <physiologicalReaction direction="left-to-right" evidence="10">
        <dbReference type="Rhea" id="RHEA:16854"/>
    </physiologicalReaction>
</comment>
<evidence type="ECO:0000313" key="12">
    <source>
        <dbReference type="EMBL" id="SVB48493.1"/>
    </source>
</evidence>
<evidence type="ECO:0000256" key="1">
    <source>
        <dbReference type="ARBA" id="ARBA00004706"/>
    </source>
</evidence>
<dbReference type="GO" id="GO:0044208">
    <property type="term" value="P:'de novo' AMP biosynthetic process"/>
    <property type="evidence" value="ECO:0007669"/>
    <property type="project" value="UniProtKB-UniPathway"/>
</dbReference>
<dbReference type="PANTHER" id="PTHR43172">
    <property type="entry name" value="ADENYLOSUCCINATE LYASE"/>
    <property type="match status" value="1"/>
</dbReference>
<dbReference type="InterPro" id="IPR019468">
    <property type="entry name" value="AdenyloSucc_lyase_C"/>
</dbReference>
<evidence type="ECO:0000256" key="4">
    <source>
        <dbReference type="ARBA" id="ARBA00012339"/>
    </source>
</evidence>
<dbReference type="CDD" id="cd01360">
    <property type="entry name" value="Adenylsuccinate_lyase_1"/>
    <property type="match status" value="1"/>
</dbReference>
<dbReference type="SMART" id="SM00998">
    <property type="entry name" value="ADSL_C"/>
    <property type="match status" value="1"/>
</dbReference>
<dbReference type="UniPathway" id="UPA00075">
    <property type="reaction ID" value="UER00336"/>
</dbReference>
<keyword evidence="7" id="KW-0456">Lyase</keyword>
<dbReference type="PANTHER" id="PTHR43172:SF1">
    <property type="entry name" value="ADENYLOSUCCINATE LYASE"/>
    <property type="match status" value="1"/>
</dbReference>
<dbReference type="NCBIfam" id="TIGR00928">
    <property type="entry name" value="purB"/>
    <property type="match status" value="1"/>
</dbReference>
<dbReference type="InterPro" id="IPR000362">
    <property type="entry name" value="Fumarate_lyase_fam"/>
</dbReference>
<dbReference type="InterPro" id="IPR008948">
    <property type="entry name" value="L-Aspartase-like"/>
</dbReference>
<dbReference type="EMBL" id="UINC01043860">
    <property type="protein sequence ID" value="SVB48493.1"/>
    <property type="molecule type" value="Genomic_DNA"/>
</dbReference>
<dbReference type="InterPro" id="IPR004769">
    <property type="entry name" value="Pur_lyase"/>
</dbReference>
<gene>
    <name evidence="12" type="ORF">METZ01_LOCUS201347</name>
</gene>
<evidence type="ECO:0000256" key="2">
    <source>
        <dbReference type="ARBA" id="ARBA00004734"/>
    </source>
</evidence>
<evidence type="ECO:0000256" key="7">
    <source>
        <dbReference type="ARBA" id="ARBA00023239"/>
    </source>
</evidence>
<dbReference type="FunFam" id="1.20.200.10:FF:000008">
    <property type="entry name" value="Adenylosuccinate lyase"/>
    <property type="match status" value="1"/>
</dbReference>
<dbReference type="EC" id="4.3.2.2" evidence="4"/>
<protein>
    <recommendedName>
        <fullName evidence="5">Adenylosuccinate lyase</fullName>
        <ecNumber evidence="4">4.3.2.2</ecNumber>
    </recommendedName>
    <alternativeName>
        <fullName evidence="9">Adenylosuccinase</fullName>
    </alternativeName>
</protein>
<accession>A0A382EEW5</accession>
<evidence type="ECO:0000256" key="3">
    <source>
        <dbReference type="ARBA" id="ARBA00008273"/>
    </source>
</evidence>
<evidence type="ECO:0000256" key="9">
    <source>
        <dbReference type="ARBA" id="ARBA00030717"/>
    </source>
</evidence>
<reference evidence="12" key="1">
    <citation type="submission" date="2018-05" db="EMBL/GenBank/DDBJ databases">
        <authorList>
            <person name="Lanie J.A."/>
            <person name="Ng W.-L."/>
            <person name="Kazmierczak K.M."/>
            <person name="Andrzejewski T.M."/>
            <person name="Davidsen T.M."/>
            <person name="Wayne K.J."/>
            <person name="Tettelin H."/>
            <person name="Glass J.I."/>
            <person name="Rusch D."/>
            <person name="Podicherti R."/>
            <person name="Tsui H.-C.T."/>
            <person name="Winkler M.E."/>
        </authorList>
    </citation>
    <scope>NUCLEOTIDE SEQUENCE</scope>
</reference>
<comment type="pathway">
    <text evidence="1">Purine metabolism; IMP biosynthesis via de novo pathway; 5-amino-1-(5-phospho-D-ribosyl)imidazole-4-carboxamide from 5-amino-1-(5-phospho-D-ribosyl)imidazole-4-carboxylate: step 2/2.</text>
</comment>
<comment type="catalytic activity">
    <reaction evidence="8">
        <text>(2S)-2-[5-amino-1-(5-phospho-beta-D-ribosyl)imidazole-4-carboxamido]succinate = 5-amino-1-(5-phospho-beta-D-ribosyl)imidazole-4-carboxamide + fumarate</text>
        <dbReference type="Rhea" id="RHEA:23920"/>
        <dbReference type="ChEBI" id="CHEBI:29806"/>
        <dbReference type="ChEBI" id="CHEBI:58443"/>
        <dbReference type="ChEBI" id="CHEBI:58475"/>
        <dbReference type="EC" id="4.3.2.2"/>
    </reaction>
    <physiologicalReaction direction="left-to-right" evidence="8">
        <dbReference type="Rhea" id="RHEA:23921"/>
    </physiologicalReaction>
</comment>
<dbReference type="GO" id="GO:0006189">
    <property type="term" value="P:'de novo' IMP biosynthetic process"/>
    <property type="evidence" value="ECO:0007669"/>
    <property type="project" value="UniProtKB-UniPathway"/>
</dbReference>
<feature type="domain" description="Adenylosuccinate lyase C-terminal" evidence="11">
    <location>
        <begin position="270"/>
        <end position="347"/>
    </location>
</feature>
<dbReference type="InterPro" id="IPR020557">
    <property type="entry name" value="Fumarate_lyase_CS"/>
</dbReference>
<dbReference type="AlphaFoldDB" id="A0A382EEW5"/>
<dbReference type="PROSITE" id="PS00163">
    <property type="entry name" value="FUMARATE_LYASES"/>
    <property type="match status" value="1"/>
</dbReference>
<dbReference type="GO" id="GO:0070626">
    <property type="term" value="F:(S)-2-(5-amino-1-(5-phospho-D-ribosyl)imidazole-4-carboxamido) succinate lyase (fumarate-forming) activity"/>
    <property type="evidence" value="ECO:0007669"/>
    <property type="project" value="TreeGrafter"/>
</dbReference>
<organism evidence="12">
    <name type="scientific">marine metagenome</name>
    <dbReference type="NCBI Taxonomy" id="408172"/>
    <lineage>
        <taxon>unclassified sequences</taxon>
        <taxon>metagenomes</taxon>
        <taxon>ecological metagenomes</taxon>
    </lineage>
</organism>
<comment type="pathway">
    <text evidence="2">Purine metabolism; AMP biosynthesis via de novo pathway; AMP from IMP: step 2/2.</text>
</comment>
<dbReference type="UniPathway" id="UPA00074">
    <property type="reaction ID" value="UER00132"/>
</dbReference>